<feature type="region of interest" description="Disordered" evidence="1">
    <location>
        <begin position="1"/>
        <end position="72"/>
    </location>
</feature>
<feature type="region of interest" description="Disordered" evidence="1">
    <location>
        <begin position="104"/>
        <end position="130"/>
    </location>
</feature>
<sequence length="130" mass="12508">MDDCFASFSSASPAARSASCPRARAVGGDPGPVGPAAGRGRPGRVPPDGGGPTGTPVPGVPGLPGLSGLPGLLVGETAVWPPGAPRRRAGAGVRGRAGAAVCGRRAAGGGRVRSGPPGEPASGLRMLMDR</sequence>
<organism evidence="2 3">
    <name type="scientific">Streptomyces roseolilacinus</name>
    <dbReference type="NCBI Taxonomy" id="66904"/>
    <lineage>
        <taxon>Bacteria</taxon>
        <taxon>Bacillati</taxon>
        <taxon>Actinomycetota</taxon>
        <taxon>Actinomycetes</taxon>
        <taxon>Kitasatosporales</taxon>
        <taxon>Streptomycetaceae</taxon>
        <taxon>Streptomyces</taxon>
    </lineage>
</organism>
<accession>A0A918B0Y0</accession>
<protein>
    <submittedName>
        <fullName evidence="2">Uncharacterized protein</fullName>
    </submittedName>
</protein>
<evidence type="ECO:0000313" key="2">
    <source>
        <dbReference type="EMBL" id="GGQ12892.1"/>
    </source>
</evidence>
<keyword evidence="3" id="KW-1185">Reference proteome</keyword>
<gene>
    <name evidence="2" type="ORF">GCM10010249_34470</name>
</gene>
<dbReference type="AlphaFoldDB" id="A0A918B0Y0"/>
<feature type="compositionally biased region" description="Low complexity" evidence="1">
    <location>
        <begin position="1"/>
        <end position="27"/>
    </location>
</feature>
<reference evidence="2" key="2">
    <citation type="submission" date="2020-09" db="EMBL/GenBank/DDBJ databases">
        <authorList>
            <person name="Sun Q."/>
            <person name="Ohkuma M."/>
        </authorList>
    </citation>
    <scope>NUCLEOTIDE SEQUENCE</scope>
    <source>
        <strain evidence="2">JCM 4335</strain>
    </source>
</reference>
<evidence type="ECO:0000256" key="1">
    <source>
        <dbReference type="SAM" id="MobiDB-lite"/>
    </source>
</evidence>
<evidence type="ECO:0000313" key="3">
    <source>
        <dbReference type="Proteomes" id="UP000654123"/>
    </source>
</evidence>
<comment type="caution">
    <text evidence="2">The sequence shown here is derived from an EMBL/GenBank/DDBJ whole genome shotgun (WGS) entry which is preliminary data.</text>
</comment>
<proteinExistence type="predicted"/>
<name>A0A918B0Y0_9ACTN</name>
<dbReference type="EMBL" id="BMSV01000006">
    <property type="protein sequence ID" value="GGQ12892.1"/>
    <property type="molecule type" value="Genomic_DNA"/>
</dbReference>
<dbReference type="Proteomes" id="UP000654123">
    <property type="component" value="Unassembled WGS sequence"/>
</dbReference>
<feature type="compositionally biased region" description="Low complexity" evidence="1">
    <location>
        <begin position="63"/>
        <end position="72"/>
    </location>
</feature>
<reference evidence="2" key="1">
    <citation type="journal article" date="2014" name="Int. J. Syst. Evol. Microbiol.">
        <title>Complete genome sequence of Corynebacterium casei LMG S-19264T (=DSM 44701T), isolated from a smear-ripened cheese.</title>
        <authorList>
            <consortium name="US DOE Joint Genome Institute (JGI-PGF)"/>
            <person name="Walter F."/>
            <person name="Albersmeier A."/>
            <person name="Kalinowski J."/>
            <person name="Ruckert C."/>
        </authorList>
    </citation>
    <scope>NUCLEOTIDE SEQUENCE</scope>
    <source>
        <strain evidence="2">JCM 4335</strain>
    </source>
</reference>